<dbReference type="Gene3D" id="3.40.50.1240">
    <property type="entry name" value="Phosphoglycerate mutase-like"/>
    <property type="match status" value="1"/>
</dbReference>
<dbReference type="InterPro" id="IPR029033">
    <property type="entry name" value="His_PPase_superfam"/>
</dbReference>
<evidence type="ECO:0008006" key="3">
    <source>
        <dbReference type="Google" id="ProtNLM"/>
    </source>
</evidence>
<gene>
    <name evidence="1" type="ORF">G7057_07825</name>
</gene>
<accession>A0A6G7KAR8</accession>
<dbReference type="SMART" id="SM00855">
    <property type="entry name" value="PGAM"/>
    <property type="match status" value="1"/>
</dbReference>
<dbReference type="KEGG" id="jar:G7057_07825"/>
<dbReference type="SUPFAM" id="SSF53254">
    <property type="entry name" value="Phosphoglycerate mutase-like"/>
    <property type="match status" value="1"/>
</dbReference>
<proteinExistence type="predicted"/>
<reference evidence="1 2" key="1">
    <citation type="journal article" date="2017" name="Int. J. Syst. Evol. Microbiol.">
        <title>Jeotgalibaca porci sp. nov. and Jeotgalibaca arthritidis sp. nov., isolated from pigs, and emended description of the genus Jeotgalibaca.</title>
        <authorList>
            <person name="Zamora L."/>
            <person name="Perez-Sancho M."/>
            <person name="Dominguez L."/>
            <person name="Fernandez-Garayzabal J.F."/>
            <person name="Vela A.I."/>
        </authorList>
    </citation>
    <scope>NUCLEOTIDE SEQUENCE [LARGE SCALE GENOMIC DNA]</scope>
    <source>
        <strain evidence="1 2">CECT 9157</strain>
    </source>
</reference>
<dbReference type="RefSeq" id="WP_166162570.1">
    <property type="nucleotide sequence ID" value="NZ_CP049740.1"/>
</dbReference>
<dbReference type="EMBL" id="CP049740">
    <property type="protein sequence ID" value="QII82350.1"/>
    <property type="molecule type" value="Genomic_DNA"/>
</dbReference>
<keyword evidence="2" id="KW-1185">Reference proteome</keyword>
<name>A0A6G7KAR8_9LACT</name>
<sequence>MKGELILVRHGKAENREVSKADFDRLLTDKGKAELAEFMQTLLPILEKKPYLIWTSPLLRAKQTAVVFQQALQLDQVVEKDFLASGDLDALKQALNQLNEHFAVICVGHEPILGSWVKTLTGQAIPFKKAGVASLLFEEEVRLDWRLAPK</sequence>
<protein>
    <recommendedName>
        <fullName evidence="3">Phosphohistidine phosphatase SixA</fullName>
    </recommendedName>
</protein>
<dbReference type="AlphaFoldDB" id="A0A6G7KAR8"/>
<dbReference type="CDD" id="cd07067">
    <property type="entry name" value="HP_PGM_like"/>
    <property type="match status" value="1"/>
</dbReference>
<evidence type="ECO:0000313" key="1">
    <source>
        <dbReference type="EMBL" id="QII82350.1"/>
    </source>
</evidence>
<dbReference type="Proteomes" id="UP000501451">
    <property type="component" value="Chromosome"/>
</dbReference>
<organism evidence="1 2">
    <name type="scientific">Jeotgalibaca arthritidis</name>
    <dbReference type="NCBI Taxonomy" id="1868794"/>
    <lineage>
        <taxon>Bacteria</taxon>
        <taxon>Bacillati</taxon>
        <taxon>Bacillota</taxon>
        <taxon>Bacilli</taxon>
        <taxon>Lactobacillales</taxon>
        <taxon>Carnobacteriaceae</taxon>
        <taxon>Jeotgalibaca</taxon>
    </lineage>
</organism>
<evidence type="ECO:0000313" key="2">
    <source>
        <dbReference type="Proteomes" id="UP000501451"/>
    </source>
</evidence>
<dbReference type="InterPro" id="IPR013078">
    <property type="entry name" value="His_Pase_superF_clade-1"/>
</dbReference>
<dbReference type="Pfam" id="PF00300">
    <property type="entry name" value="His_Phos_1"/>
    <property type="match status" value="1"/>
</dbReference>